<proteinExistence type="predicted"/>
<gene>
    <name evidence="1" type="ORF">QBC35DRAFT_463654</name>
</gene>
<reference evidence="1" key="1">
    <citation type="journal article" date="2023" name="Mol. Phylogenet. Evol.">
        <title>Genome-scale phylogeny and comparative genomics of the fungal order Sordariales.</title>
        <authorList>
            <person name="Hensen N."/>
            <person name="Bonometti L."/>
            <person name="Westerberg I."/>
            <person name="Brannstrom I.O."/>
            <person name="Guillou S."/>
            <person name="Cros-Aarteil S."/>
            <person name="Calhoun S."/>
            <person name="Haridas S."/>
            <person name="Kuo A."/>
            <person name="Mondo S."/>
            <person name="Pangilinan J."/>
            <person name="Riley R."/>
            <person name="LaButti K."/>
            <person name="Andreopoulos B."/>
            <person name="Lipzen A."/>
            <person name="Chen C."/>
            <person name="Yan M."/>
            <person name="Daum C."/>
            <person name="Ng V."/>
            <person name="Clum A."/>
            <person name="Steindorff A."/>
            <person name="Ohm R.A."/>
            <person name="Martin F."/>
            <person name="Silar P."/>
            <person name="Natvig D.O."/>
            <person name="Lalanne C."/>
            <person name="Gautier V."/>
            <person name="Ament-Velasquez S.L."/>
            <person name="Kruys A."/>
            <person name="Hutchinson M.I."/>
            <person name="Powell A.J."/>
            <person name="Barry K."/>
            <person name="Miller A.N."/>
            <person name="Grigoriev I.V."/>
            <person name="Debuchy R."/>
            <person name="Gladieux P."/>
            <person name="Hiltunen Thoren M."/>
            <person name="Johannesson H."/>
        </authorList>
    </citation>
    <scope>NUCLEOTIDE SEQUENCE</scope>
    <source>
        <strain evidence="1">PSN309</strain>
    </source>
</reference>
<evidence type="ECO:0000313" key="2">
    <source>
        <dbReference type="Proteomes" id="UP001302126"/>
    </source>
</evidence>
<comment type="caution">
    <text evidence="1">The sequence shown here is derived from an EMBL/GenBank/DDBJ whole genome shotgun (WGS) entry which is preliminary data.</text>
</comment>
<dbReference type="Pfam" id="PF14441">
    <property type="entry name" value="OTT_1508_deam"/>
    <property type="match status" value="1"/>
</dbReference>
<dbReference type="PANTHER" id="PTHR42037">
    <property type="match status" value="1"/>
</dbReference>
<reference evidence="1" key="2">
    <citation type="submission" date="2023-05" db="EMBL/GenBank/DDBJ databases">
        <authorList>
            <consortium name="Lawrence Berkeley National Laboratory"/>
            <person name="Steindorff A."/>
            <person name="Hensen N."/>
            <person name="Bonometti L."/>
            <person name="Westerberg I."/>
            <person name="Brannstrom I.O."/>
            <person name="Guillou S."/>
            <person name="Cros-Aarteil S."/>
            <person name="Calhoun S."/>
            <person name="Haridas S."/>
            <person name="Kuo A."/>
            <person name="Mondo S."/>
            <person name="Pangilinan J."/>
            <person name="Riley R."/>
            <person name="Labutti K."/>
            <person name="Andreopoulos B."/>
            <person name="Lipzen A."/>
            <person name="Chen C."/>
            <person name="Yanf M."/>
            <person name="Daum C."/>
            <person name="Ng V."/>
            <person name="Clum A."/>
            <person name="Ohm R."/>
            <person name="Martin F."/>
            <person name="Silar P."/>
            <person name="Natvig D."/>
            <person name="Lalanne C."/>
            <person name="Gautier V."/>
            <person name="Ament-Velasquez S.L."/>
            <person name="Kruys A."/>
            <person name="Hutchinson M.I."/>
            <person name="Powell A.J."/>
            <person name="Barry K."/>
            <person name="Miller A.N."/>
            <person name="Grigoriev I.V."/>
            <person name="Debuchy R."/>
            <person name="Gladieux P."/>
            <person name="Thoren M.H."/>
            <person name="Johannesson H."/>
        </authorList>
    </citation>
    <scope>NUCLEOTIDE SEQUENCE</scope>
    <source>
        <strain evidence="1">PSN309</strain>
    </source>
</reference>
<sequence length="513" mass="57997">MDSLDQSSIVKLKPSRSKRFYEPLILLYCLGIVLGKTPSGNQTIESDNILEKSPKGIFECFVNKLSQICDSIHGSTGATVTSFAVLQTGSIEYRFASNRRDDHSLADTARYVTRILDTLGQASDHDITLANRREDARLFSTVIREILAFNRPRLTHYIASELVPNLEFCINVCAELGSDEDVAMETNLRSIQSVAQATLAEDLTDPDFAMAVQNLLQVISQRFRRQIFKDYLSRKTREDREISTKTPWTEIYHAIGRLHSYTIAVKVFLATRLKWPELFEDFRVVSVASSKPADTPWVRKQSSPIVKSQLSNDNSVQDAFFGEPTAWKIHLVEALDTEIVKKTKRGFNPIVHAEVNLVDDILREERDPATEGQMITFFNENVFGCRYVGSSKPTCRLCELYFQAAVFQSSARPRITVRPGHHNLYYNWRGPDVYAEDGRAVEEARNQTFEWMITNLKTQVGGTIKNRFAIKTPHDSNTYPSNPLPTDRGTVSVSDFNDLASTMGQVSLDDRDG</sequence>
<evidence type="ECO:0000313" key="1">
    <source>
        <dbReference type="EMBL" id="KAK4187669.1"/>
    </source>
</evidence>
<dbReference type="AlphaFoldDB" id="A0AAN6WT63"/>
<protein>
    <submittedName>
        <fullName evidence="1">Uncharacterized protein</fullName>
    </submittedName>
</protein>
<name>A0AAN6WT63_9PEZI</name>
<accession>A0AAN6WT63</accession>
<dbReference type="PANTHER" id="PTHR42037:SF1">
    <property type="match status" value="1"/>
</dbReference>
<keyword evidence="2" id="KW-1185">Reference proteome</keyword>
<organism evidence="1 2">
    <name type="scientific">Podospora australis</name>
    <dbReference type="NCBI Taxonomy" id="1536484"/>
    <lineage>
        <taxon>Eukaryota</taxon>
        <taxon>Fungi</taxon>
        <taxon>Dikarya</taxon>
        <taxon>Ascomycota</taxon>
        <taxon>Pezizomycotina</taxon>
        <taxon>Sordariomycetes</taxon>
        <taxon>Sordariomycetidae</taxon>
        <taxon>Sordariales</taxon>
        <taxon>Podosporaceae</taxon>
        <taxon>Podospora</taxon>
    </lineage>
</organism>
<dbReference type="Proteomes" id="UP001302126">
    <property type="component" value="Unassembled WGS sequence"/>
</dbReference>
<dbReference type="EMBL" id="MU864399">
    <property type="protein sequence ID" value="KAK4187669.1"/>
    <property type="molecule type" value="Genomic_DNA"/>
</dbReference>
<dbReference type="InterPro" id="IPR027796">
    <property type="entry name" value="OTT_1508_deam-like"/>
</dbReference>